<sequence length="828" mass="94915">MDHAREQVDSIKEITFSVFLKSFLKLFKRIVGFGMSSLVIIIGCILPYWINTKNNPITQVPIPHGSRDNFLEVTSSGLVFFLIPWGGILLIILPYIFYRYYSKRYLFFGLSITILTVLGTGGTTPIPKMFLGENAFNILTLDRFTLWASIMSLPMLGEFAYRFIQGDIKILIQEKIGAVYHRLAGAVLAGLFIFMTIFTMTLGYFRPSQPAKIKMLPIVNFLSQDQHDHWRYLTLGFGDQMAWLAAQTKALSVDGNYHSARRLPELTTRPIERLENSKFKGVEGIGSLQQFLTVPEKYNLKYIFSNDKFYDPMLYFCGWQRLEQLENGIMVWEKMNVPPLSNILPLVDVAQWQKILWGTIPILTILVAFILNIQLLITRMLKYKETAPAAYLKIPDPYTPFKSNLLHVIHAWSLLLLIITCYGMYIFYLKNNTQHSPDNVVLAYYDAIDFKEFEKAHSFINPESDLPLDQYMLQISVTDGLLSSYAKLDNIETITLKSTENTVSLKVDTEWITPLEKVEKTDYLTAIKHNGKWYVEPEEVETDLPPDQLFTENKTVFFNQGRRRISTEQTYHEDILKQPSLEILNARLVEFDHHYYIIGEVQNIDTVPADVVLNGSLYDNQNNLLASHNAKFVVKHKLMPKEISSFKINFEGIAWTSINDSIPKSFDPDQYTPVDFKNKPAIFNIQAAGNVANTDLYKGLSISDLNIDNGKIKGQLFNSGSQELTIPQLIISYFDQNKNLVWVDYNFVKDAVRPQRKQNFEFNLLTDAEINVLNSDMSNCYVNGLPNQDVAKKVIPTRNATFSAFQKTDNALYPYIKLETNAYIGNPK</sequence>
<dbReference type="Proteomes" id="UP000029647">
    <property type="component" value="Unassembled WGS sequence"/>
</dbReference>
<gene>
    <name evidence="2" type="ORF">JCM19275_2975</name>
</gene>
<proteinExistence type="predicted"/>
<evidence type="ECO:0000256" key="1">
    <source>
        <dbReference type="SAM" id="Phobius"/>
    </source>
</evidence>
<dbReference type="AlphaFoldDB" id="A0A090WD47"/>
<feature type="transmembrane region" description="Helical" evidence="1">
    <location>
        <begin position="405"/>
        <end position="428"/>
    </location>
</feature>
<protein>
    <submittedName>
        <fullName evidence="2">Uncharacterized protein</fullName>
    </submittedName>
</protein>
<accession>A0A090WD47</accession>
<name>A0A090WD47_NONUL</name>
<feature type="transmembrane region" description="Helical" evidence="1">
    <location>
        <begin position="30"/>
        <end position="50"/>
    </location>
</feature>
<feature type="transmembrane region" description="Helical" evidence="1">
    <location>
        <begin position="144"/>
        <end position="164"/>
    </location>
</feature>
<feature type="transmembrane region" description="Helical" evidence="1">
    <location>
        <begin position="185"/>
        <end position="205"/>
    </location>
</feature>
<feature type="transmembrane region" description="Helical" evidence="1">
    <location>
        <begin position="105"/>
        <end position="124"/>
    </location>
</feature>
<evidence type="ECO:0000313" key="3">
    <source>
        <dbReference type="Proteomes" id="UP000029647"/>
    </source>
</evidence>
<keyword evidence="1" id="KW-0812">Transmembrane</keyword>
<keyword evidence="1" id="KW-1133">Transmembrane helix</keyword>
<reference evidence="2 3" key="1">
    <citation type="journal article" date="2014" name="Genome Announc.">
        <title>Draft Genome Sequences of Marine Flavobacterium Nonlabens Strains NR17, NR24, NR27, NR32, NR33, and Ara13.</title>
        <authorList>
            <person name="Nakanishi M."/>
            <person name="Meirelles P."/>
            <person name="Suzuki R."/>
            <person name="Takatani N."/>
            <person name="Mino S."/>
            <person name="Suda W."/>
            <person name="Oshima K."/>
            <person name="Hattori M."/>
            <person name="Ohkuma M."/>
            <person name="Hosokawa M."/>
            <person name="Miyashita K."/>
            <person name="Thompson F.L."/>
            <person name="Niwa A."/>
            <person name="Sawabe T."/>
            <person name="Sawabe T."/>
        </authorList>
    </citation>
    <scope>NUCLEOTIDE SEQUENCE [LARGE SCALE GENOMIC DNA]</scope>
    <source>
        <strain evidence="3">JCM19275</strain>
    </source>
</reference>
<dbReference type="EMBL" id="BBNT01000001">
    <property type="protein sequence ID" value="GAL74128.1"/>
    <property type="molecule type" value="Genomic_DNA"/>
</dbReference>
<organism evidence="2 3">
    <name type="scientific">Nonlabens ulvanivorans</name>
    <name type="common">Persicivirga ulvanivorans</name>
    <dbReference type="NCBI Taxonomy" id="906888"/>
    <lineage>
        <taxon>Bacteria</taxon>
        <taxon>Pseudomonadati</taxon>
        <taxon>Bacteroidota</taxon>
        <taxon>Flavobacteriia</taxon>
        <taxon>Flavobacteriales</taxon>
        <taxon>Flavobacteriaceae</taxon>
        <taxon>Nonlabens</taxon>
    </lineage>
</organism>
<feature type="transmembrane region" description="Helical" evidence="1">
    <location>
        <begin position="355"/>
        <end position="377"/>
    </location>
</feature>
<keyword evidence="1" id="KW-0472">Membrane</keyword>
<feature type="transmembrane region" description="Helical" evidence="1">
    <location>
        <begin position="78"/>
        <end position="98"/>
    </location>
</feature>
<evidence type="ECO:0000313" key="2">
    <source>
        <dbReference type="EMBL" id="GAL74128.1"/>
    </source>
</evidence>
<comment type="caution">
    <text evidence="2">The sequence shown here is derived from an EMBL/GenBank/DDBJ whole genome shotgun (WGS) entry which is preliminary data.</text>
</comment>